<evidence type="ECO:0000313" key="2">
    <source>
        <dbReference type="Proteomes" id="UP000094707"/>
    </source>
</evidence>
<gene>
    <name evidence="1" type="ORF">MCBB_2091</name>
</gene>
<proteinExistence type="predicted"/>
<sequence>MELDKKSQELLEKCKEMADKPEVMGACQVMLETFEEKKKEIPEEPEQNYLEMAQNIAPADVPKILEMAMKVAKSGKVKDVEVKNAAERLIRVIG</sequence>
<keyword evidence="2" id="KW-1185">Reference proteome</keyword>
<reference evidence="1 2" key="1">
    <citation type="submission" date="2016-08" db="EMBL/GenBank/DDBJ databases">
        <authorList>
            <person name="Seilhamer J.J."/>
        </authorList>
    </citation>
    <scope>NUCLEOTIDE SEQUENCE [LARGE SCALE GENOMIC DNA]</scope>
    <source>
        <strain evidence="1">Buetzberg</strain>
    </source>
</reference>
<accession>A0A1D3L4S3</accession>
<organism evidence="1 2">
    <name type="scientific">Methanobacterium congolense</name>
    <dbReference type="NCBI Taxonomy" id="118062"/>
    <lineage>
        <taxon>Archaea</taxon>
        <taxon>Methanobacteriati</taxon>
        <taxon>Methanobacteriota</taxon>
        <taxon>Methanomada group</taxon>
        <taxon>Methanobacteria</taxon>
        <taxon>Methanobacteriales</taxon>
        <taxon>Methanobacteriaceae</taxon>
        <taxon>Methanobacterium</taxon>
    </lineage>
</organism>
<dbReference type="OrthoDB" id="70602at2157"/>
<dbReference type="AlphaFoldDB" id="A0A1D3L4S3"/>
<dbReference type="RefSeq" id="WP_071907681.1">
    <property type="nucleotide sequence ID" value="NZ_LT607756.1"/>
</dbReference>
<evidence type="ECO:0000313" key="1">
    <source>
        <dbReference type="EMBL" id="SCG86634.1"/>
    </source>
</evidence>
<dbReference type="Proteomes" id="UP000094707">
    <property type="component" value="Chromosome I"/>
</dbReference>
<name>A0A1D3L4S3_9EURY</name>
<protein>
    <submittedName>
        <fullName evidence="1">Uncharacterized protein</fullName>
    </submittedName>
</protein>
<dbReference type="GeneID" id="30412926"/>
<dbReference type="EMBL" id="LT607756">
    <property type="protein sequence ID" value="SCG86634.1"/>
    <property type="molecule type" value="Genomic_DNA"/>
</dbReference>
<dbReference type="PATRIC" id="fig|129848.4.peg.2138"/>
<dbReference type="KEGG" id="mcub:MCBB_2091"/>